<dbReference type="VEuPathDB" id="VectorBase:AAEL022968"/>
<dbReference type="Gene3D" id="3.40.50.10140">
    <property type="entry name" value="Toll/interleukin-1 receptor homology (TIR) domain"/>
    <property type="match status" value="1"/>
</dbReference>
<dbReference type="OMA" id="NNVTEMH"/>
<evidence type="ECO:0000256" key="2">
    <source>
        <dbReference type="ARBA" id="ARBA00009634"/>
    </source>
</evidence>
<dbReference type="Proteomes" id="UP000682892">
    <property type="component" value="Unassembled WGS sequence"/>
</dbReference>
<reference evidence="13" key="2">
    <citation type="journal article" date="2007" name="Science">
        <title>Genome sequence of Aedes aegypti, a major arbovirus vector.</title>
        <authorList>
            <person name="Nene V."/>
            <person name="Wortman J.R."/>
            <person name="Lawson D."/>
            <person name="Haas B."/>
            <person name="Kodira C."/>
            <person name="Tu Z.J."/>
            <person name="Loftus B."/>
            <person name="Xi Z."/>
            <person name="Megy K."/>
            <person name="Grabherr M."/>
            <person name="Ren Q."/>
            <person name="Zdobnov E.M."/>
            <person name="Lobo N.F."/>
            <person name="Campbell K.S."/>
            <person name="Brown S.E."/>
            <person name="Bonaldo M.F."/>
            <person name="Zhu J."/>
            <person name="Sinkins S.P."/>
            <person name="Hogenkamp D.G."/>
            <person name="Amedeo P."/>
            <person name="Arensburger P."/>
            <person name="Atkinson P.W."/>
            <person name="Bidwell S."/>
            <person name="Biedler J."/>
            <person name="Birney E."/>
            <person name="Bruggner R.V."/>
            <person name="Costas J."/>
            <person name="Coy M.R."/>
            <person name="Crabtree J."/>
            <person name="Crawford M."/>
            <person name="Debruyn B."/>
            <person name="Decaprio D."/>
            <person name="Eiglmeier K."/>
            <person name="Eisenstadt E."/>
            <person name="El-Dorry H."/>
            <person name="Gelbart W.M."/>
            <person name="Gomes S.L."/>
            <person name="Hammond M."/>
            <person name="Hannick L.I."/>
            <person name="Hogan J.R."/>
            <person name="Holmes M.H."/>
            <person name="Jaffe D."/>
            <person name="Johnston J.S."/>
            <person name="Kennedy R.C."/>
            <person name="Koo H."/>
            <person name="Kravitz S."/>
            <person name="Kriventseva E.V."/>
            <person name="Kulp D."/>
            <person name="Labutti K."/>
            <person name="Lee E."/>
            <person name="Li S."/>
            <person name="Lovin D.D."/>
            <person name="Mao C."/>
            <person name="Mauceli E."/>
            <person name="Menck C.F."/>
            <person name="Miller J.R."/>
            <person name="Montgomery P."/>
            <person name="Mori A."/>
            <person name="Nascimento A.L."/>
            <person name="Naveira H.F."/>
            <person name="Nusbaum C."/>
            <person name="O'leary S."/>
            <person name="Orvis J."/>
            <person name="Pertea M."/>
            <person name="Quesneville H."/>
            <person name="Reidenbach K.R."/>
            <person name="Rogers Y.H."/>
            <person name="Roth C.W."/>
            <person name="Schneider J.R."/>
            <person name="Schatz M."/>
            <person name="Shumway M."/>
            <person name="Stanke M."/>
            <person name="Stinson E.O."/>
            <person name="Tubio J.M."/>
            <person name="Vanzee J.P."/>
            <person name="Verjovski-Almeida S."/>
            <person name="Werner D."/>
            <person name="White O."/>
            <person name="Wyder S."/>
            <person name="Zeng Q."/>
            <person name="Zhao Q."/>
            <person name="Zhao Y."/>
            <person name="Hill C.A."/>
            <person name="Raikhel A.S."/>
            <person name="Soares M.B."/>
            <person name="Knudson D.L."/>
            <person name="Lee N.H."/>
            <person name="Galagan J."/>
            <person name="Salzberg S.L."/>
            <person name="Paulsen I.T."/>
            <person name="Dimopoulos G."/>
            <person name="Collins F.H."/>
            <person name="Birren B."/>
            <person name="Fraser-Liggett C.M."/>
            <person name="Severson D.W."/>
        </authorList>
    </citation>
    <scope>NUCLEOTIDE SEQUENCE [LARGE SCALE GENOMIC DNA]</scope>
    <source>
        <strain evidence="13">Liverpool</strain>
    </source>
</reference>
<accession>Q171K9</accession>
<dbReference type="EMBL" id="CH477452">
    <property type="protein sequence ID" value="EAT40665.1"/>
    <property type="molecule type" value="Genomic_DNA"/>
</dbReference>
<comment type="subcellular location">
    <subcellularLocation>
        <location evidence="1">Membrane</location>
        <topology evidence="1">Single-pass membrane protein</topology>
    </subcellularLocation>
</comment>
<evidence type="ECO:0000256" key="9">
    <source>
        <dbReference type="ARBA" id="ARBA00023170"/>
    </source>
</evidence>
<comment type="similarity">
    <text evidence="2">Belongs to the Toll-like receptor family.</text>
</comment>
<evidence type="ECO:0000256" key="6">
    <source>
        <dbReference type="ARBA" id="ARBA00022737"/>
    </source>
</evidence>
<dbReference type="InterPro" id="IPR001611">
    <property type="entry name" value="Leu-rich_rpt"/>
</dbReference>
<keyword evidence="6" id="KW-0677">Repeat</keyword>
<evidence type="ECO:0000256" key="8">
    <source>
        <dbReference type="ARBA" id="ARBA00023136"/>
    </source>
</evidence>
<evidence type="ECO:0000256" key="11">
    <source>
        <dbReference type="SAM" id="Phobius"/>
    </source>
</evidence>
<organism evidence="13 14">
    <name type="scientific">Aedes aegypti</name>
    <name type="common">Yellowfever mosquito</name>
    <name type="synonym">Culex aegypti</name>
    <dbReference type="NCBI Taxonomy" id="7159"/>
    <lineage>
        <taxon>Eukaryota</taxon>
        <taxon>Metazoa</taxon>
        <taxon>Ecdysozoa</taxon>
        <taxon>Arthropoda</taxon>
        <taxon>Hexapoda</taxon>
        <taxon>Insecta</taxon>
        <taxon>Pterygota</taxon>
        <taxon>Neoptera</taxon>
        <taxon>Endopterygota</taxon>
        <taxon>Diptera</taxon>
        <taxon>Nematocera</taxon>
        <taxon>Culicoidea</taxon>
        <taxon>Culicidae</taxon>
        <taxon>Culicinae</taxon>
        <taxon>Aedini</taxon>
        <taxon>Aedes</taxon>
        <taxon>Stegomyia</taxon>
    </lineage>
</organism>
<evidence type="ECO:0000256" key="4">
    <source>
        <dbReference type="ARBA" id="ARBA00022692"/>
    </source>
</evidence>
<name>Q171K9_AEDAE</name>
<evidence type="ECO:0000256" key="10">
    <source>
        <dbReference type="ARBA" id="ARBA00023180"/>
    </source>
</evidence>
<dbReference type="InterPro" id="IPR000157">
    <property type="entry name" value="TIR_dom"/>
</dbReference>
<dbReference type="SMART" id="SM00013">
    <property type="entry name" value="LRRNT"/>
    <property type="match status" value="1"/>
</dbReference>
<dbReference type="SMART" id="SM00365">
    <property type="entry name" value="LRR_SD22"/>
    <property type="match status" value="5"/>
</dbReference>
<dbReference type="STRING" id="7159.Q171K9"/>
<dbReference type="InterPro" id="IPR035897">
    <property type="entry name" value="Toll_tir_struct_dom_sf"/>
</dbReference>
<dbReference type="HOGENOM" id="CLU_009970_0_0_1"/>
<dbReference type="InterPro" id="IPR000372">
    <property type="entry name" value="LRRNT"/>
</dbReference>
<dbReference type="SMART" id="SM00369">
    <property type="entry name" value="LRR_TYP"/>
    <property type="match status" value="12"/>
</dbReference>
<dbReference type="PANTHER" id="PTHR24365">
    <property type="entry name" value="TOLL-LIKE RECEPTOR"/>
    <property type="match status" value="1"/>
</dbReference>
<evidence type="ECO:0000256" key="7">
    <source>
        <dbReference type="ARBA" id="ARBA00022989"/>
    </source>
</evidence>
<dbReference type="InterPro" id="IPR003591">
    <property type="entry name" value="Leu-rich_rpt_typical-subtyp"/>
</dbReference>
<dbReference type="FunFam" id="3.80.10.10:FF:001164">
    <property type="entry name" value="GH01279p"/>
    <property type="match status" value="1"/>
</dbReference>
<dbReference type="PANTHER" id="PTHR24365:SF541">
    <property type="entry name" value="PROTEIN TOLL-RELATED"/>
    <property type="match status" value="1"/>
</dbReference>
<protein>
    <submittedName>
        <fullName evidence="13">AAEL007619-PA</fullName>
    </submittedName>
</protein>
<reference evidence="13" key="3">
    <citation type="submission" date="2012-09" db="EMBL/GenBank/DDBJ databases">
        <authorList>
            <consortium name="VectorBase"/>
        </authorList>
    </citation>
    <scope>NUCLEOTIDE SEQUENCE</scope>
    <source>
        <strain evidence="13">Liverpool</strain>
    </source>
</reference>
<dbReference type="InterPro" id="IPR032675">
    <property type="entry name" value="LRR_dom_sf"/>
</dbReference>
<keyword evidence="4 11" id="KW-0812">Transmembrane</keyword>
<dbReference type="PhylomeDB" id="Q171K9"/>
<dbReference type="PROSITE" id="PS51450">
    <property type="entry name" value="LRR"/>
    <property type="match status" value="4"/>
</dbReference>
<dbReference type="FunFam" id="3.40.50.10140:FF:000020">
    <property type="entry name" value="Blast:Protein toll"/>
    <property type="match status" value="1"/>
</dbReference>
<dbReference type="eggNOG" id="KOG4641">
    <property type="taxonomic scope" value="Eukaryota"/>
</dbReference>
<dbReference type="GO" id="GO:0038023">
    <property type="term" value="F:signaling receptor activity"/>
    <property type="evidence" value="ECO:0007669"/>
    <property type="project" value="TreeGrafter"/>
</dbReference>
<dbReference type="Pfam" id="PF13855">
    <property type="entry name" value="LRR_8"/>
    <property type="match status" value="3"/>
</dbReference>
<dbReference type="SMART" id="SM00255">
    <property type="entry name" value="TIR"/>
    <property type="match status" value="1"/>
</dbReference>
<keyword evidence="8 11" id="KW-0472">Membrane</keyword>
<sequence>MKVFGSSVKVQPYIRKFVFCNNCHRFGHKEESCKSNKRCGKCSRIHEEVEEQCPNEVKCLHCRKSDHRTTDPNCPSRQREISIKTMMSKKNLTYVEARELIAPLTTQYDVLADIAEFPALPNTFAKMTAGRFTMRNNHQQQRNDILTNRSDERPLGAVKKPANSTPVGAKKMRIDDERQQLIKDRNVEGSSKGAGLENRHVVSERESWDNIIRKANADAQETANRNVRGELANFYTALIQCPGVTEELQETIKDTHRSIALLVISAIILLVRTQDVTSTSGKRFTCPEESEAPNCSCEEFPSKTHFYCPDFNPTLYVDVEDRMRVDFKCYDEPHDFKSLPNLAIGSVKLLTVVDCALDEDRPILESFKFLEVANVRSFVYNNHENGIHYNARYFEGLEQLENLTLARGVVSIDKDTFSGFLNLKRLTIEHNKLNLQPGTFEALSNLTYLGLVYNGIDEIQPGLFDGLESLEALSLSYNDIKSLSAGSFNGLSSLRMLNLRVNKIESFDANTFASLKELSRLEITLNPFVSLPRGLFSENKKLKTLILTNNRKLVTLPEELLANLKELTVVNLSHNGVGNLPESLLSGSLGIIELNLGYNRLNSLPEELLSDQLQLQVLNLDHNQLESIPDYFLERNVELQTLYLSHNRLRSLSEKAFTKLKNLKELHLENNQLQTIPQFLFSGTPKLEEIYMQNNQLALHANSFINQELSIADNDNTPFQVLQKLRILHLRNNSISTIFQDWYINNLELQSLDLSFNKLPGLSYTQLQFQSNITLNLSNNEISQVLLIDDLDLQPYQRINVDLNHNPLNCNCNALKFIQLIQSKPEHGLQFNVDQLRCSEPPNLLDVTMDQLQTKDLLCDFESANDCPKDCQCAMRLVDYTVIVNCSGRGLTEFPDLPIPSQLHEDFNALEVHVENNRLTKLPNLTKHNEITQLYARNNSIQNLLPHNIPSKLRIIDLSQNLLEMIDDSTLAQINRSSHLETIRLSQNQWLCDCPASSFLIFVQQNSRLISDMSAVRCHPSGKSLDSITVNELCFEDYTTKIVICFAIAVFGLLVGLISLLFFRYQTEVKVWLFTHNLFLSLITEEELDKDKLYDAFISYSHLDEEFIVDELIPKLENDPMNFKTCWHVRDFMPGEMIMTQIVKSIEASRRTVIVLSKNFLESSWAKQEFRQAHVQSMEDNRVRVIVVIYEDIGDIDSLDGELKAYLKTNTYVKWGDPWFWQKLRYAMPHPLKVKGIKSAVSEIHLQQVTTKATPTAV</sequence>
<dbReference type="SUPFAM" id="SSF52058">
    <property type="entry name" value="L domain-like"/>
    <property type="match status" value="3"/>
</dbReference>
<keyword evidence="5" id="KW-0732">Signal</keyword>
<evidence type="ECO:0000256" key="3">
    <source>
        <dbReference type="ARBA" id="ARBA00022614"/>
    </source>
</evidence>
<keyword evidence="10" id="KW-0325">Glycoprotein</keyword>
<dbReference type="Gene3D" id="3.80.10.10">
    <property type="entry name" value="Ribonuclease Inhibitor"/>
    <property type="match status" value="3"/>
</dbReference>
<evidence type="ECO:0000313" key="13">
    <source>
        <dbReference type="EMBL" id="EAT40665.1"/>
    </source>
</evidence>
<dbReference type="PaxDb" id="7159-AAEL007619-PA"/>
<evidence type="ECO:0000313" key="14">
    <source>
        <dbReference type="Proteomes" id="UP000682892"/>
    </source>
</evidence>
<dbReference type="VEuPathDB" id="VectorBase:AAEL007619"/>
<keyword evidence="9" id="KW-0675">Receptor</keyword>
<dbReference type="PRINTS" id="PR01537">
    <property type="entry name" value="INTRLKN1R1F"/>
</dbReference>
<dbReference type="AlphaFoldDB" id="Q171K9"/>
<dbReference type="SMART" id="SM00364">
    <property type="entry name" value="LRR_BAC"/>
    <property type="match status" value="7"/>
</dbReference>
<feature type="transmembrane region" description="Helical" evidence="11">
    <location>
        <begin position="1041"/>
        <end position="1063"/>
    </location>
</feature>
<dbReference type="GO" id="GO:0005886">
    <property type="term" value="C:plasma membrane"/>
    <property type="evidence" value="ECO:0007669"/>
    <property type="project" value="TreeGrafter"/>
</dbReference>
<evidence type="ECO:0000259" key="12">
    <source>
        <dbReference type="PROSITE" id="PS50104"/>
    </source>
</evidence>
<keyword evidence="3" id="KW-0433">Leucine-rich repeat</keyword>
<dbReference type="SUPFAM" id="SSF52200">
    <property type="entry name" value="Toll/Interleukin receptor TIR domain"/>
    <property type="match status" value="1"/>
</dbReference>
<dbReference type="GO" id="GO:0007165">
    <property type="term" value="P:signal transduction"/>
    <property type="evidence" value="ECO:0007669"/>
    <property type="project" value="InterPro"/>
</dbReference>
<proteinExistence type="inferred from homology"/>
<gene>
    <name evidence="13" type="primary">TOLL5A</name>
    <name evidence="13" type="ORF">AaeL_AAEL007619</name>
</gene>
<dbReference type="Pfam" id="PF01582">
    <property type="entry name" value="TIR"/>
    <property type="match status" value="1"/>
</dbReference>
<reference evidence="13" key="1">
    <citation type="submission" date="2005-10" db="EMBL/GenBank/DDBJ databases">
        <authorList>
            <person name="Loftus B.J."/>
            <person name="Nene V.M."/>
            <person name="Hannick L.I."/>
            <person name="Bidwell S."/>
            <person name="Haas B."/>
            <person name="Amedeo P."/>
            <person name="Orvis J."/>
            <person name="Wortman J.R."/>
            <person name="White O.R."/>
            <person name="Salzberg S."/>
            <person name="Shumway M."/>
            <person name="Koo H."/>
            <person name="Zhao Y."/>
            <person name="Holmes M."/>
            <person name="Miller J."/>
            <person name="Schatz M."/>
            <person name="Pop M."/>
            <person name="Pai G."/>
            <person name="Utterback T."/>
            <person name="Rogers Y.-H."/>
            <person name="Kravitz S."/>
            <person name="Fraser C.M."/>
        </authorList>
    </citation>
    <scope>NUCLEOTIDE SEQUENCE</scope>
    <source>
        <strain evidence="13">Liverpool</strain>
    </source>
</reference>
<dbReference type="PROSITE" id="PS50104">
    <property type="entry name" value="TIR"/>
    <property type="match status" value="1"/>
</dbReference>
<feature type="domain" description="TIR" evidence="12">
    <location>
        <begin position="1092"/>
        <end position="1228"/>
    </location>
</feature>
<evidence type="ECO:0000256" key="5">
    <source>
        <dbReference type="ARBA" id="ARBA00022729"/>
    </source>
</evidence>
<dbReference type="Pfam" id="PF00560">
    <property type="entry name" value="LRR_1"/>
    <property type="match status" value="1"/>
</dbReference>
<evidence type="ECO:0000256" key="1">
    <source>
        <dbReference type="ARBA" id="ARBA00004167"/>
    </source>
</evidence>
<keyword evidence="7 11" id="KW-1133">Transmembrane helix</keyword>